<dbReference type="EMBL" id="JARBJD010000230">
    <property type="protein sequence ID" value="KAK2946356.1"/>
    <property type="molecule type" value="Genomic_DNA"/>
</dbReference>
<organism evidence="5 6">
    <name type="scientific">Blattamonas nauphoetae</name>
    <dbReference type="NCBI Taxonomy" id="2049346"/>
    <lineage>
        <taxon>Eukaryota</taxon>
        <taxon>Metamonada</taxon>
        <taxon>Preaxostyla</taxon>
        <taxon>Oxymonadida</taxon>
        <taxon>Blattamonas</taxon>
    </lineage>
</organism>
<protein>
    <submittedName>
        <fullName evidence="5">Histidine phosphatase family protein</fullName>
    </submittedName>
</protein>
<dbReference type="PANTHER" id="PTHR11567:SF110">
    <property type="entry name" value="2-PHOSPHOXYLOSE PHOSPHATASE 1"/>
    <property type="match status" value="1"/>
</dbReference>
<dbReference type="PROSITE" id="PS00616">
    <property type="entry name" value="HIS_ACID_PHOSPHAT_1"/>
    <property type="match status" value="1"/>
</dbReference>
<keyword evidence="2" id="KW-0378">Hydrolase</keyword>
<dbReference type="Gene3D" id="3.40.50.1240">
    <property type="entry name" value="Phosphoglycerate mutase-like"/>
    <property type="match status" value="1"/>
</dbReference>
<dbReference type="PANTHER" id="PTHR11567">
    <property type="entry name" value="ACID PHOSPHATASE-RELATED"/>
    <property type="match status" value="1"/>
</dbReference>
<name>A0ABQ9X3L0_9EUKA</name>
<keyword evidence="3" id="KW-1133">Transmembrane helix</keyword>
<comment type="similarity">
    <text evidence="1">Belongs to the histidine acid phosphatase family.</text>
</comment>
<keyword evidence="3" id="KW-0472">Membrane</keyword>
<evidence type="ECO:0000256" key="1">
    <source>
        <dbReference type="ARBA" id="ARBA00005375"/>
    </source>
</evidence>
<dbReference type="InterPro" id="IPR000560">
    <property type="entry name" value="His_Pase_clade-2"/>
</dbReference>
<feature type="transmembrane region" description="Helical" evidence="3">
    <location>
        <begin position="374"/>
        <end position="396"/>
    </location>
</feature>
<evidence type="ECO:0000256" key="4">
    <source>
        <dbReference type="SAM" id="SignalP"/>
    </source>
</evidence>
<evidence type="ECO:0000256" key="3">
    <source>
        <dbReference type="SAM" id="Phobius"/>
    </source>
</evidence>
<dbReference type="InterPro" id="IPR050645">
    <property type="entry name" value="Histidine_acid_phosphatase"/>
</dbReference>
<dbReference type="Pfam" id="PF00328">
    <property type="entry name" value="His_Phos_2"/>
    <property type="match status" value="1"/>
</dbReference>
<dbReference type="InterPro" id="IPR029033">
    <property type="entry name" value="His_PPase_superfam"/>
</dbReference>
<dbReference type="InterPro" id="IPR033379">
    <property type="entry name" value="Acid_Pase_AS"/>
</dbReference>
<gene>
    <name evidence="5" type="ORF">BLNAU_18717</name>
</gene>
<proteinExistence type="inferred from homology"/>
<comment type="caution">
    <text evidence="5">The sequence shown here is derived from an EMBL/GenBank/DDBJ whole genome shotgun (WGS) entry which is preliminary data.</text>
</comment>
<evidence type="ECO:0000313" key="5">
    <source>
        <dbReference type="EMBL" id="KAK2946356.1"/>
    </source>
</evidence>
<feature type="chain" id="PRO_5045989822" evidence="4">
    <location>
        <begin position="20"/>
        <end position="411"/>
    </location>
</feature>
<sequence>MIFTLIFLSHLLHTELVSVYVVHRHGDRYPLMQIEGVPDSKLLGQLTERGYQRMENIGTQLRKRYIDTGFLKEKFEYKTFYFYSSPSERVKTSAFSLANGLFPPGTGPVFKDDLPIFPNRTQPIPLTSVIDESRDFSVLSVINCPRSIDIVQKYQKGSSLRKYYQSKHRTLGRLKDQTRHQEVSGYDYAYLTDALLILDRENLTKPASVTGSDLKEYKSIYDHLSLEYHRVDNPAFCNATTGLFMRRILLDINSTMHSGSPKYKFSLFAGHDVTINSIFGCIGLPRTQNPPPGSYVIIELHRENEKYYLEFSSDLDPSIDGPANITSFTPYSCPASPKKCEVASFWTPWKHIMAKTENQWFYDECGFDTKTYHLTYLIAATLLAVLFVAIMIWIIVMISRLVKVSSTPHVV</sequence>
<accession>A0ABQ9X3L0</accession>
<keyword evidence="3" id="KW-0812">Transmembrane</keyword>
<feature type="signal peptide" evidence="4">
    <location>
        <begin position="1"/>
        <end position="19"/>
    </location>
</feature>
<dbReference type="SUPFAM" id="SSF53254">
    <property type="entry name" value="Phosphoglycerate mutase-like"/>
    <property type="match status" value="1"/>
</dbReference>
<reference evidence="5 6" key="1">
    <citation type="journal article" date="2022" name="bioRxiv">
        <title>Genomics of Preaxostyla Flagellates Illuminates Evolutionary Transitions and the Path Towards Mitochondrial Loss.</title>
        <authorList>
            <person name="Novak L.V.F."/>
            <person name="Treitli S.C."/>
            <person name="Pyrih J."/>
            <person name="Halakuc P."/>
            <person name="Pipaliya S.V."/>
            <person name="Vacek V."/>
            <person name="Brzon O."/>
            <person name="Soukal P."/>
            <person name="Eme L."/>
            <person name="Dacks J.B."/>
            <person name="Karnkowska A."/>
            <person name="Elias M."/>
            <person name="Hampl V."/>
        </authorList>
    </citation>
    <scope>NUCLEOTIDE SEQUENCE [LARGE SCALE GENOMIC DNA]</scope>
    <source>
        <strain evidence="5">NAU3</strain>
        <tissue evidence="5">Gut</tissue>
    </source>
</reference>
<dbReference type="CDD" id="cd07061">
    <property type="entry name" value="HP_HAP_like"/>
    <property type="match status" value="1"/>
</dbReference>
<evidence type="ECO:0000313" key="6">
    <source>
        <dbReference type="Proteomes" id="UP001281761"/>
    </source>
</evidence>
<keyword evidence="6" id="KW-1185">Reference proteome</keyword>
<evidence type="ECO:0000256" key="2">
    <source>
        <dbReference type="ARBA" id="ARBA00022801"/>
    </source>
</evidence>
<dbReference type="Proteomes" id="UP001281761">
    <property type="component" value="Unassembled WGS sequence"/>
</dbReference>
<keyword evidence="4" id="KW-0732">Signal</keyword>